<dbReference type="PANTHER" id="PTHR46577:SF1">
    <property type="entry name" value="HTH-TYPE TRANSCRIPTIONAL REGULATORY PROTEIN GABR"/>
    <property type="match status" value="1"/>
</dbReference>
<comment type="similarity">
    <text evidence="1">In the C-terminal section; belongs to the class-I pyridoxal-phosphate-dependent aminotransferase family.</text>
</comment>
<keyword evidence="3" id="KW-0805">Transcription regulation</keyword>
<dbReference type="InterPro" id="IPR015421">
    <property type="entry name" value="PyrdxlP-dep_Trfase_major"/>
</dbReference>
<dbReference type="InterPro" id="IPR036390">
    <property type="entry name" value="WH_DNA-bd_sf"/>
</dbReference>
<dbReference type="PANTHER" id="PTHR46577">
    <property type="entry name" value="HTH-TYPE TRANSCRIPTIONAL REGULATORY PROTEIN GABR"/>
    <property type="match status" value="1"/>
</dbReference>
<dbReference type="InterPro" id="IPR000524">
    <property type="entry name" value="Tscrpt_reg_HTH_GntR"/>
</dbReference>
<dbReference type="PRINTS" id="PR00035">
    <property type="entry name" value="HTHGNTR"/>
</dbReference>
<evidence type="ECO:0000256" key="2">
    <source>
        <dbReference type="ARBA" id="ARBA00022898"/>
    </source>
</evidence>
<evidence type="ECO:0000256" key="3">
    <source>
        <dbReference type="ARBA" id="ARBA00023015"/>
    </source>
</evidence>
<dbReference type="PROSITE" id="PS50949">
    <property type="entry name" value="HTH_GNTR"/>
    <property type="match status" value="1"/>
</dbReference>
<dbReference type="SUPFAM" id="SSF53383">
    <property type="entry name" value="PLP-dependent transferases"/>
    <property type="match status" value="1"/>
</dbReference>
<dbReference type="InterPro" id="IPR036388">
    <property type="entry name" value="WH-like_DNA-bd_sf"/>
</dbReference>
<dbReference type="SMART" id="SM00345">
    <property type="entry name" value="HTH_GNTR"/>
    <property type="match status" value="1"/>
</dbReference>
<keyword evidence="4 7" id="KW-0238">DNA-binding</keyword>
<sequence>MSMTQRQLPARRLSSMLGERHGEQPAYSWLSEGIRQLVTNGRVLHGTMLPSERELVGALGLSRTTVTRAYQELRERGFAEARQGSGTQIRIPGGNVGGGSEPLTAGSPELVAPGGIDLTCGAPTAPVGLAGFYERALDQLPGYIGGMGYYPLGLPVLREVIAADYVRRGLPTSPEQIIVTAGALSGVASIARSILGPGARVLAESPSYPNSVSSLRQHGARLTALPIGPEGSDVPGIETALARGGFSAMLCLPDFHNPTGSLLGDEGRERWAGALDRHGVHGIVDETNAELWLDSRPSVAPMAAYSNNLITVGSASKTYWGGLRLGWIRAPHALVGAIHQGRATMDLGAPVLEQIVLSLLITERAGVDEATRTRLRENRDWLHAGLVEALPEWKIRKPAGGMSLWCNLPAPRSMALAAQAKKSGLVLTPGSVFAVDDHGLDRWLRVPYALDRSELEVALPLLVDAWKAVA</sequence>
<dbReference type="EMBL" id="JAGIOF010000001">
    <property type="protein sequence ID" value="MBP2388321.1"/>
    <property type="molecule type" value="Genomic_DNA"/>
</dbReference>
<dbReference type="RefSeq" id="WP_210001228.1">
    <property type="nucleotide sequence ID" value="NZ_BAAAJY010000024.1"/>
</dbReference>
<accession>A0ABS4XIY3</accession>
<proteinExistence type="inferred from homology"/>
<dbReference type="Proteomes" id="UP001296993">
    <property type="component" value="Unassembled WGS sequence"/>
</dbReference>
<dbReference type="CDD" id="cd00609">
    <property type="entry name" value="AAT_like"/>
    <property type="match status" value="1"/>
</dbReference>
<gene>
    <name evidence="7" type="ORF">JOF47_003832</name>
</gene>
<dbReference type="Gene3D" id="3.40.640.10">
    <property type="entry name" value="Type I PLP-dependent aspartate aminotransferase-like (Major domain)"/>
    <property type="match status" value="1"/>
</dbReference>
<dbReference type="CDD" id="cd07377">
    <property type="entry name" value="WHTH_GntR"/>
    <property type="match status" value="1"/>
</dbReference>
<comment type="caution">
    <text evidence="7">The sequence shown here is derived from an EMBL/GenBank/DDBJ whole genome shotgun (WGS) entry which is preliminary data.</text>
</comment>
<keyword evidence="5" id="KW-0804">Transcription</keyword>
<evidence type="ECO:0000259" key="6">
    <source>
        <dbReference type="PROSITE" id="PS50949"/>
    </source>
</evidence>
<name>A0ABS4XIY3_9MICC</name>
<keyword evidence="2" id="KW-0663">Pyridoxal phosphate</keyword>
<dbReference type="GO" id="GO:0003677">
    <property type="term" value="F:DNA binding"/>
    <property type="evidence" value="ECO:0007669"/>
    <property type="project" value="UniProtKB-KW"/>
</dbReference>
<dbReference type="Pfam" id="PF00155">
    <property type="entry name" value="Aminotran_1_2"/>
    <property type="match status" value="1"/>
</dbReference>
<evidence type="ECO:0000256" key="5">
    <source>
        <dbReference type="ARBA" id="ARBA00023163"/>
    </source>
</evidence>
<dbReference type="InterPro" id="IPR051446">
    <property type="entry name" value="HTH_trans_reg/aminotransferase"/>
</dbReference>
<organism evidence="7 8">
    <name type="scientific">Paeniglutamicibacter kerguelensis</name>
    <dbReference type="NCBI Taxonomy" id="254788"/>
    <lineage>
        <taxon>Bacteria</taxon>
        <taxon>Bacillati</taxon>
        <taxon>Actinomycetota</taxon>
        <taxon>Actinomycetes</taxon>
        <taxon>Micrococcales</taxon>
        <taxon>Micrococcaceae</taxon>
        <taxon>Paeniglutamicibacter</taxon>
    </lineage>
</organism>
<dbReference type="SUPFAM" id="SSF46785">
    <property type="entry name" value="Winged helix' DNA-binding domain"/>
    <property type="match status" value="1"/>
</dbReference>
<evidence type="ECO:0000313" key="8">
    <source>
        <dbReference type="Proteomes" id="UP001296993"/>
    </source>
</evidence>
<keyword evidence="8" id="KW-1185">Reference proteome</keyword>
<dbReference type="Gene3D" id="1.10.10.10">
    <property type="entry name" value="Winged helix-like DNA-binding domain superfamily/Winged helix DNA-binding domain"/>
    <property type="match status" value="1"/>
</dbReference>
<evidence type="ECO:0000313" key="7">
    <source>
        <dbReference type="EMBL" id="MBP2388321.1"/>
    </source>
</evidence>
<evidence type="ECO:0000256" key="4">
    <source>
        <dbReference type="ARBA" id="ARBA00023125"/>
    </source>
</evidence>
<dbReference type="InterPro" id="IPR004839">
    <property type="entry name" value="Aminotransferase_I/II_large"/>
</dbReference>
<reference evidence="7 8" key="1">
    <citation type="submission" date="2021-03" db="EMBL/GenBank/DDBJ databases">
        <title>Sequencing the genomes of 1000 actinobacteria strains.</title>
        <authorList>
            <person name="Klenk H.-P."/>
        </authorList>
    </citation>
    <scope>NUCLEOTIDE SEQUENCE [LARGE SCALE GENOMIC DNA]</scope>
    <source>
        <strain evidence="7 8">DSM 15797</strain>
    </source>
</reference>
<dbReference type="InterPro" id="IPR015424">
    <property type="entry name" value="PyrdxlP-dep_Trfase"/>
</dbReference>
<feature type="domain" description="HTH gntR-type" evidence="6">
    <location>
        <begin position="24"/>
        <end position="92"/>
    </location>
</feature>
<dbReference type="Pfam" id="PF00392">
    <property type="entry name" value="GntR"/>
    <property type="match status" value="1"/>
</dbReference>
<protein>
    <submittedName>
        <fullName evidence="7">DNA-binding transcriptional MocR family regulator</fullName>
    </submittedName>
</protein>
<evidence type="ECO:0000256" key="1">
    <source>
        <dbReference type="ARBA" id="ARBA00005384"/>
    </source>
</evidence>